<protein>
    <submittedName>
        <fullName evidence="4">Glycosyl transferase family 2</fullName>
    </submittedName>
</protein>
<evidence type="ECO:0000256" key="1">
    <source>
        <dbReference type="ARBA" id="ARBA00022729"/>
    </source>
</evidence>
<dbReference type="Pfam" id="PF17132">
    <property type="entry name" value="Glyco_hydro_106"/>
    <property type="match status" value="1"/>
</dbReference>
<gene>
    <name evidence="4" type="ORF">AW736_10670</name>
</gene>
<reference evidence="4 5" key="1">
    <citation type="submission" date="2016-01" db="EMBL/GenBank/DDBJ databases">
        <title>High potential of lignocellulose degradation of a new Verrucomicrobia species.</title>
        <authorList>
            <person name="Wang Y."/>
            <person name="Shi Y."/>
            <person name="Qiu Z."/>
            <person name="Liu S."/>
            <person name="Yang H."/>
        </authorList>
    </citation>
    <scope>NUCLEOTIDE SEQUENCE [LARGE SCALE GENOMIC DNA]</scope>
    <source>
        <strain evidence="4 5">TSB47</strain>
    </source>
</reference>
<organism evidence="4 5">
    <name type="scientific">Termitidicoccus mucosus</name>
    <dbReference type="NCBI Taxonomy" id="1184151"/>
    <lineage>
        <taxon>Bacteria</taxon>
        <taxon>Pseudomonadati</taxon>
        <taxon>Verrucomicrobiota</taxon>
        <taxon>Opitutia</taxon>
        <taxon>Opitutales</taxon>
        <taxon>Opitutaceae</taxon>
        <taxon>Termitidicoccus</taxon>
    </lineage>
</organism>
<sequence length="1016" mass="111200">MTRRIPGKFIGVLAAAIACLLSGATAQSADALERGFVRPPDAAKPATFWWWFNSNVNKAGITRDLEEFRAKGIGGVVLINSTTGFGTRPIPKGPAFLSPEWRELFRHAMREAERLGIEVGVNLSTGWCMGGPWIQPENSGRWFLQSSLVVEGPQKFSGALPLPGGRDGYDGARQLFIKDYVDLPLEKLDYRDTKIIAFPEPADAAEGVRLSGGRLKALQAKSNRLDASSHAFVREVMAPPLAPWKAEPGDRPLAARDVIDLTDKVGADGRLEWEVPPGRWVILRTGHRMTGARTAYALPEADGLEIDWLDEAGVEAQFAHLGKIFLEETAAAGVRAGRDGTLRYFHNDSFEDGFPNWTASMLEKFRRYRGYDATPWLPVFAGRIVGSAEASDRFLYDYRRTVADLMADGHYKRFEELCREHGLEAESEAAGPSWSATMCMDALKNLGRVSRPMGEFWQDNYRFVQNGQNQVGKMIATAAHVYGKRTASAEAFTTFAHWSDDPAALKPTADRAFCEGINRFVFHTSTATRPEDGKPGYEYGAGTHFNPNITWWNQAGAFLDYIGRCQHLLQSGLFAADVLYYNGDWAPNLVEPRHTPPGLGEGYDYDVCGTDALLTRLSVSPEDGRLVLPDGMSYRVLVLPDSDRMTVEVARKISDLVRAGATVIGPRPSQAPGLAGYPQCDAEVRAIAAEVWGDCDGRARTENKCGRGRVLWGKTERAALADAGVYPDFEYDTAAGSLDWIHRTVPGGAGEGGGAEIWFVVNRNAREDRVTCVFRAAGAQPEIWDPVTGERREAAEWWSEGGGSEACGLPARTVVPLAFAPRQSLFVVFRKPAAAKTAAPAQRVAGACNMPSLAPVQEISGAWTLAFDPAWGGPAQVEFASLMDWTLHRDEGIRHYSGTVTYTKKFDLEDGASATGGRRLFLDLGVVKNLATVRLNGAPLGTVWTAPWRVDITGAARRAGNVLEIDIVNLWPNRLIGDKYLPASQKFTRTNIPLKDDAALLPSGLIGPVRILQEKR</sequence>
<keyword evidence="5" id="KW-1185">Reference proteome</keyword>
<dbReference type="Proteomes" id="UP000078486">
    <property type="component" value="Unassembled WGS sequence"/>
</dbReference>
<evidence type="ECO:0000313" key="4">
    <source>
        <dbReference type="EMBL" id="OAM89784.1"/>
    </source>
</evidence>
<dbReference type="GO" id="GO:0016740">
    <property type="term" value="F:transferase activity"/>
    <property type="evidence" value="ECO:0007669"/>
    <property type="project" value="UniProtKB-KW"/>
</dbReference>
<dbReference type="STRING" id="1184151.AW736_10670"/>
<dbReference type="NCBIfam" id="NF045579">
    <property type="entry name" value="rhamnoside_JR"/>
    <property type="match status" value="1"/>
</dbReference>
<dbReference type="AlphaFoldDB" id="A0A178IIR4"/>
<dbReference type="PROSITE" id="PS51257">
    <property type="entry name" value="PROKAR_LIPOPROTEIN"/>
    <property type="match status" value="1"/>
</dbReference>
<dbReference type="InterPro" id="IPR008979">
    <property type="entry name" value="Galactose-bd-like_sf"/>
</dbReference>
<accession>A0A178IIR4</accession>
<keyword evidence="4" id="KW-0808">Transferase</keyword>
<feature type="signal peptide" evidence="3">
    <location>
        <begin position="1"/>
        <end position="31"/>
    </location>
</feature>
<evidence type="ECO:0000256" key="3">
    <source>
        <dbReference type="SAM" id="SignalP"/>
    </source>
</evidence>
<proteinExistence type="predicted"/>
<dbReference type="EMBL" id="LRRQ01000076">
    <property type="protein sequence ID" value="OAM89784.1"/>
    <property type="molecule type" value="Genomic_DNA"/>
</dbReference>
<keyword evidence="1 3" id="KW-0732">Signal</keyword>
<evidence type="ECO:0000313" key="5">
    <source>
        <dbReference type="Proteomes" id="UP000078486"/>
    </source>
</evidence>
<dbReference type="OrthoDB" id="174162at2"/>
<comment type="caution">
    <text evidence="4">The sequence shown here is derived from an EMBL/GenBank/DDBJ whole genome shotgun (WGS) entry which is preliminary data.</text>
</comment>
<keyword evidence="2" id="KW-0378">Hydrolase</keyword>
<name>A0A178IIR4_9BACT</name>
<dbReference type="PANTHER" id="PTHR43817:SF1">
    <property type="entry name" value="HYDROLASE, FAMILY 43, PUTATIVE (AFU_ORTHOLOGUE AFUA_3G01660)-RELATED"/>
    <property type="match status" value="1"/>
</dbReference>
<dbReference type="RefSeq" id="WP_068770243.1">
    <property type="nucleotide sequence ID" value="NZ_CP109796.1"/>
</dbReference>
<evidence type="ECO:0000256" key="2">
    <source>
        <dbReference type="ARBA" id="ARBA00022801"/>
    </source>
</evidence>
<feature type="chain" id="PRO_5008088970" evidence="3">
    <location>
        <begin position="32"/>
        <end position="1016"/>
    </location>
</feature>
<dbReference type="PANTHER" id="PTHR43817">
    <property type="entry name" value="GLYCOSYL HYDROLASE"/>
    <property type="match status" value="1"/>
</dbReference>
<dbReference type="GO" id="GO:0016787">
    <property type="term" value="F:hydrolase activity"/>
    <property type="evidence" value="ECO:0007669"/>
    <property type="project" value="UniProtKB-KW"/>
</dbReference>
<dbReference type="SUPFAM" id="SSF49785">
    <property type="entry name" value="Galactose-binding domain-like"/>
    <property type="match status" value="1"/>
</dbReference>
<dbReference type="CDD" id="cd03143">
    <property type="entry name" value="A4_beta-galactosidase_middle_domain"/>
    <property type="match status" value="1"/>
</dbReference>
<dbReference type="Gene3D" id="2.60.120.260">
    <property type="entry name" value="Galactose-binding domain-like"/>
    <property type="match status" value="1"/>
</dbReference>